<reference evidence="10 11" key="1">
    <citation type="submission" date="2020-07" db="EMBL/GenBank/DDBJ databases">
        <title>Sequencing the genomes of 1000 actinobacteria strains.</title>
        <authorList>
            <person name="Klenk H.-P."/>
        </authorList>
    </citation>
    <scope>NUCLEOTIDE SEQUENCE [LARGE SCALE GENOMIC DNA]</scope>
    <source>
        <strain evidence="10 11">DSM 18965</strain>
    </source>
</reference>
<dbReference type="GO" id="GO:0006436">
    <property type="term" value="P:tryptophanyl-tRNA aminoacylation"/>
    <property type="evidence" value="ECO:0007669"/>
    <property type="project" value="UniProtKB-UniRule"/>
</dbReference>
<evidence type="ECO:0000256" key="1">
    <source>
        <dbReference type="ARBA" id="ARBA00005594"/>
    </source>
</evidence>
<dbReference type="PANTHER" id="PTHR43766:SF1">
    <property type="entry name" value="TRYPTOPHAN--TRNA LIGASE, MITOCHONDRIAL"/>
    <property type="match status" value="1"/>
</dbReference>
<name>A0A7Y9EZ73_9ACTN</name>
<evidence type="ECO:0000256" key="6">
    <source>
        <dbReference type="ARBA" id="ARBA00022917"/>
    </source>
</evidence>
<evidence type="ECO:0000256" key="8">
    <source>
        <dbReference type="NCBIfam" id="TIGR00233"/>
    </source>
</evidence>
<dbReference type="PANTHER" id="PTHR43766">
    <property type="entry name" value="TRYPTOPHAN--TRNA LIGASE, MITOCHONDRIAL"/>
    <property type="match status" value="1"/>
</dbReference>
<dbReference type="RefSeq" id="WP_179614465.1">
    <property type="nucleotide sequence ID" value="NZ_JACCBE010000001.1"/>
</dbReference>
<dbReference type="Gene3D" id="1.10.240.10">
    <property type="entry name" value="Tyrosyl-Transfer RNA Synthetase"/>
    <property type="match status" value="1"/>
</dbReference>
<keyword evidence="5 9" id="KW-0067">ATP-binding</keyword>
<dbReference type="AlphaFoldDB" id="A0A7Y9EZ73"/>
<dbReference type="Gene3D" id="3.40.50.620">
    <property type="entry name" value="HUPs"/>
    <property type="match status" value="1"/>
</dbReference>
<dbReference type="Proteomes" id="UP000516957">
    <property type="component" value="Unassembled WGS sequence"/>
</dbReference>
<gene>
    <name evidence="10" type="ORF">BKA08_000822</name>
</gene>
<dbReference type="EC" id="6.1.1.2" evidence="2 8"/>
<dbReference type="Pfam" id="PF00579">
    <property type="entry name" value="tRNA-synt_1b"/>
    <property type="match status" value="1"/>
</dbReference>
<dbReference type="GO" id="GO:0005524">
    <property type="term" value="F:ATP binding"/>
    <property type="evidence" value="ECO:0007669"/>
    <property type="project" value="UniProtKB-KW"/>
</dbReference>
<comment type="caution">
    <text evidence="10">The sequence shown here is derived from an EMBL/GenBank/DDBJ whole genome shotgun (WGS) entry which is preliminary data.</text>
</comment>
<comment type="similarity">
    <text evidence="1 9">Belongs to the class-I aminoacyl-tRNA synthetase family.</text>
</comment>
<accession>A0A7Y9EZ73</accession>
<dbReference type="PRINTS" id="PR01039">
    <property type="entry name" value="TRNASYNTHTRP"/>
</dbReference>
<dbReference type="InterPro" id="IPR001412">
    <property type="entry name" value="aa-tRNA-synth_I_CS"/>
</dbReference>
<dbReference type="PROSITE" id="PS00178">
    <property type="entry name" value="AA_TRNA_LIGASE_I"/>
    <property type="match status" value="1"/>
</dbReference>
<evidence type="ECO:0000256" key="5">
    <source>
        <dbReference type="ARBA" id="ARBA00022840"/>
    </source>
</evidence>
<keyword evidence="11" id="KW-1185">Reference proteome</keyword>
<dbReference type="GO" id="GO:0004830">
    <property type="term" value="F:tryptophan-tRNA ligase activity"/>
    <property type="evidence" value="ECO:0007669"/>
    <property type="project" value="UniProtKB-UniRule"/>
</dbReference>
<sequence>MSTTTPTTTATIATTSTARRLSLLTPSGTPTLGNLLGALRPLVAGQDAHDCFVGVSDLHAMTDGHDPRLLRERSSDLARLLLAVGLERSTLFVQSRVPAHRQLAFLLECVASSGELGRMIQFKQRRRANGSSRAALLTYPVLMAADILLYRPAQVPVGDDQRQHVELARDLALRFNRTYGEVFTVPEVVVAPTGARVMDLQRPTEKMSKSSTELSGVVALLDPPDVVRRKVARAVTDAETGPDAVRADRDTKPGVTNLLEVLAACGGSADGISTYGALKRAVTDAVVGVLEPLQRRHAELAADPGPLEAAYAAGEARCRRVTAPVLAAAEAAMGL</sequence>
<keyword evidence="4 9" id="KW-0547">Nucleotide-binding</keyword>
<evidence type="ECO:0000256" key="4">
    <source>
        <dbReference type="ARBA" id="ARBA00022741"/>
    </source>
</evidence>
<dbReference type="CDD" id="cd00806">
    <property type="entry name" value="TrpRS_core"/>
    <property type="match status" value="1"/>
</dbReference>
<evidence type="ECO:0000313" key="10">
    <source>
        <dbReference type="EMBL" id="NYD56584.1"/>
    </source>
</evidence>
<evidence type="ECO:0000256" key="2">
    <source>
        <dbReference type="ARBA" id="ARBA00013161"/>
    </source>
</evidence>
<evidence type="ECO:0000313" key="11">
    <source>
        <dbReference type="Proteomes" id="UP000516957"/>
    </source>
</evidence>
<organism evidence="10 11">
    <name type="scientific">Nocardioides marinisabuli</name>
    <dbReference type="NCBI Taxonomy" id="419476"/>
    <lineage>
        <taxon>Bacteria</taxon>
        <taxon>Bacillati</taxon>
        <taxon>Actinomycetota</taxon>
        <taxon>Actinomycetes</taxon>
        <taxon>Propionibacteriales</taxon>
        <taxon>Nocardioidaceae</taxon>
        <taxon>Nocardioides</taxon>
    </lineage>
</organism>
<evidence type="ECO:0000256" key="7">
    <source>
        <dbReference type="ARBA" id="ARBA00023146"/>
    </source>
</evidence>
<dbReference type="InterPro" id="IPR050203">
    <property type="entry name" value="Trp-tRNA_synthetase"/>
</dbReference>
<dbReference type="GO" id="GO:0005829">
    <property type="term" value="C:cytosol"/>
    <property type="evidence" value="ECO:0007669"/>
    <property type="project" value="TreeGrafter"/>
</dbReference>
<protein>
    <recommendedName>
        <fullName evidence="2 8">Tryptophan--tRNA ligase</fullName>
        <ecNumber evidence="2 8">6.1.1.2</ecNumber>
    </recommendedName>
</protein>
<keyword evidence="3 9" id="KW-0436">Ligase</keyword>
<dbReference type="SUPFAM" id="SSF52374">
    <property type="entry name" value="Nucleotidylyl transferase"/>
    <property type="match status" value="1"/>
</dbReference>
<evidence type="ECO:0000256" key="3">
    <source>
        <dbReference type="ARBA" id="ARBA00022598"/>
    </source>
</evidence>
<evidence type="ECO:0000256" key="9">
    <source>
        <dbReference type="RuleBase" id="RU363036"/>
    </source>
</evidence>
<keyword evidence="7 9" id="KW-0030">Aminoacyl-tRNA synthetase</keyword>
<dbReference type="InterPro" id="IPR002306">
    <property type="entry name" value="Trp-tRNA-ligase"/>
</dbReference>
<keyword evidence="6 9" id="KW-0648">Protein biosynthesis</keyword>
<proteinExistence type="inferred from homology"/>
<dbReference type="NCBIfam" id="TIGR00233">
    <property type="entry name" value="trpS"/>
    <property type="match status" value="1"/>
</dbReference>
<dbReference type="InterPro" id="IPR014729">
    <property type="entry name" value="Rossmann-like_a/b/a_fold"/>
</dbReference>
<dbReference type="InterPro" id="IPR002305">
    <property type="entry name" value="aa-tRNA-synth_Ic"/>
</dbReference>
<dbReference type="EMBL" id="JACCBE010000001">
    <property type="protein sequence ID" value="NYD56584.1"/>
    <property type="molecule type" value="Genomic_DNA"/>
</dbReference>